<name>A0A397J3B0_9GLOM</name>
<protein>
    <submittedName>
        <fullName evidence="3">Uncharacterized protein</fullName>
    </submittedName>
</protein>
<evidence type="ECO:0000256" key="1">
    <source>
        <dbReference type="SAM" id="MobiDB-lite"/>
    </source>
</evidence>
<dbReference type="EMBL" id="PQFF01000140">
    <property type="protein sequence ID" value="RHZ79370.1"/>
    <property type="molecule type" value="Genomic_DNA"/>
</dbReference>
<dbReference type="AlphaFoldDB" id="A0A397J3B0"/>
<sequence>MALNDKDDFVVFFGKYKGLSKSQHMVIYVNINNNFKHKYKKNTSNNNDKTSSSDEEVQKSTSKKKVKKSRISKESQLSEIELE</sequence>
<proteinExistence type="predicted"/>
<evidence type="ECO:0000313" key="2">
    <source>
        <dbReference type="EMBL" id="RHZ79344.1"/>
    </source>
</evidence>
<organism evidence="3 4">
    <name type="scientific">Diversispora epigaea</name>
    <dbReference type="NCBI Taxonomy" id="1348612"/>
    <lineage>
        <taxon>Eukaryota</taxon>
        <taxon>Fungi</taxon>
        <taxon>Fungi incertae sedis</taxon>
        <taxon>Mucoromycota</taxon>
        <taxon>Glomeromycotina</taxon>
        <taxon>Glomeromycetes</taxon>
        <taxon>Diversisporales</taxon>
        <taxon>Diversisporaceae</taxon>
        <taxon>Diversispora</taxon>
    </lineage>
</organism>
<reference evidence="3 4" key="1">
    <citation type="submission" date="2018-08" db="EMBL/GenBank/DDBJ databases">
        <title>Genome and evolution of the arbuscular mycorrhizal fungus Diversispora epigaea (formerly Glomus versiforme) and its bacterial endosymbionts.</title>
        <authorList>
            <person name="Sun X."/>
            <person name="Fei Z."/>
            <person name="Harrison M."/>
        </authorList>
    </citation>
    <scope>NUCLEOTIDE SEQUENCE [LARGE SCALE GENOMIC DNA]</scope>
    <source>
        <strain evidence="3 4">IT104</strain>
    </source>
</reference>
<evidence type="ECO:0000313" key="3">
    <source>
        <dbReference type="EMBL" id="RHZ79370.1"/>
    </source>
</evidence>
<comment type="caution">
    <text evidence="3">The sequence shown here is derived from an EMBL/GenBank/DDBJ whole genome shotgun (WGS) entry which is preliminary data.</text>
</comment>
<dbReference type="EMBL" id="PQFF01000140">
    <property type="protein sequence ID" value="RHZ79344.1"/>
    <property type="molecule type" value="Genomic_DNA"/>
</dbReference>
<evidence type="ECO:0000313" key="4">
    <source>
        <dbReference type="Proteomes" id="UP000266861"/>
    </source>
</evidence>
<gene>
    <name evidence="3" type="ORF">Glove_149g31</name>
    <name evidence="2" type="ORF">Glove_149g32</name>
</gene>
<accession>A0A397J3B0</accession>
<dbReference type="Proteomes" id="UP000266861">
    <property type="component" value="Unassembled WGS sequence"/>
</dbReference>
<feature type="compositionally biased region" description="Basic residues" evidence="1">
    <location>
        <begin position="61"/>
        <end position="70"/>
    </location>
</feature>
<feature type="region of interest" description="Disordered" evidence="1">
    <location>
        <begin position="38"/>
        <end position="83"/>
    </location>
</feature>
<keyword evidence="4" id="KW-1185">Reference proteome</keyword>